<evidence type="ECO:0000256" key="1">
    <source>
        <dbReference type="SAM" id="MobiDB-lite"/>
    </source>
</evidence>
<feature type="compositionally biased region" description="Gly residues" evidence="1">
    <location>
        <begin position="555"/>
        <end position="575"/>
    </location>
</feature>
<dbReference type="OrthoDB" id="5871687at2759"/>
<keyword evidence="2" id="KW-0472">Membrane</keyword>
<dbReference type="PANTHER" id="PTHR40314:SF1">
    <property type="entry name" value="ENDO_EXONUCLEASE_PHOSPHATASE DOMAIN-CONTAINING PROTEIN"/>
    <property type="match status" value="1"/>
</dbReference>
<protein>
    <submittedName>
        <fullName evidence="3">Uncharacterized protein</fullName>
    </submittedName>
</protein>
<evidence type="ECO:0000256" key="2">
    <source>
        <dbReference type="SAM" id="Phobius"/>
    </source>
</evidence>
<keyword evidence="4" id="KW-1185">Reference proteome</keyword>
<gene>
    <name evidence="3" type="ORF">CAUJ_LOCUS15245</name>
</gene>
<accession>A0A8S1HS15</accession>
<keyword evidence="2" id="KW-1133">Transmembrane helix</keyword>
<comment type="caution">
    <text evidence="3">The sequence shown here is derived from an EMBL/GenBank/DDBJ whole genome shotgun (WGS) entry which is preliminary data.</text>
</comment>
<sequence length="581" mass="61653">MTDDHNGTISTRVIHPGSSVSSKRSLMRLLPLIASLAATAIVVDAKTMLPVFAGSKEAFDYANKFMTDFAKMGSPFTNTPMCGFNNYPSPVKDGANTRTAGSVYIACNPRPNQILRLQKAPAANELDSTPIDPCKNKYSCASAKDDQVCDNPQKFVGSPQTYAFTNDVNCKFIKDQSSVAGAVLPRFMPQEKEPSQDGYRLPGYHVAGETKNFVPGESIAYGTLLKDMKLGKEVQCGGGCDSGEAVHLVFKEKTAYQLRLHVQNSCGMIKICVSPNFQGSNPTCDKSNMMVLALQNSFVLFPNMPRAYAIQLLHGAQSPSNKDADFSIITIGYSRVKSKATFTVKNIYNEYVESDNRFASAHNLLVLFDQKNCLRKKYGIYSKELSAGFAYNPDADLKHIPAENSAGTVVVDSQATTAPPPPATTTEQPHVSSTTVAPQLGGQAMLAPLRPDPYGADQWLVWAFFGGYFFGTLLTVALGGGILFVLRRSFYSVWYRGMYKRYGCDASGTTGGVTGTPFGDTATGTMTIGTTMGGTTAGGTTAGTTGTSSTMSSATGGGSTTGGGTTGGGTTGGTTGDTLAM</sequence>
<feature type="transmembrane region" description="Helical" evidence="2">
    <location>
        <begin position="459"/>
        <end position="486"/>
    </location>
</feature>
<evidence type="ECO:0000313" key="3">
    <source>
        <dbReference type="EMBL" id="CAD6199342.1"/>
    </source>
</evidence>
<name>A0A8S1HS15_9PELO</name>
<reference evidence="3" key="1">
    <citation type="submission" date="2020-10" db="EMBL/GenBank/DDBJ databases">
        <authorList>
            <person name="Kikuchi T."/>
        </authorList>
    </citation>
    <scope>NUCLEOTIDE SEQUENCE</scope>
    <source>
        <strain evidence="3">NKZ352</strain>
    </source>
</reference>
<feature type="compositionally biased region" description="Low complexity" evidence="1">
    <location>
        <begin position="542"/>
        <end position="554"/>
    </location>
</feature>
<dbReference type="InterPro" id="IPR055273">
    <property type="entry name" value="CBG09102/CBG15751-like_dom"/>
</dbReference>
<dbReference type="PANTHER" id="PTHR40314">
    <property type="entry name" value="PROTEIN CBG09102-RELATED"/>
    <property type="match status" value="1"/>
</dbReference>
<evidence type="ECO:0000313" key="4">
    <source>
        <dbReference type="Proteomes" id="UP000835052"/>
    </source>
</evidence>
<dbReference type="EMBL" id="CAJGYM010000168">
    <property type="protein sequence ID" value="CAD6199342.1"/>
    <property type="molecule type" value="Genomic_DNA"/>
</dbReference>
<feature type="region of interest" description="Disordered" evidence="1">
    <location>
        <begin position="533"/>
        <end position="581"/>
    </location>
</feature>
<organism evidence="3 4">
    <name type="scientific">Caenorhabditis auriculariae</name>
    <dbReference type="NCBI Taxonomy" id="2777116"/>
    <lineage>
        <taxon>Eukaryota</taxon>
        <taxon>Metazoa</taxon>
        <taxon>Ecdysozoa</taxon>
        <taxon>Nematoda</taxon>
        <taxon>Chromadorea</taxon>
        <taxon>Rhabditida</taxon>
        <taxon>Rhabditina</taxon>
        <taxon>Rhabditomorpha</taxon>
        <taxon>Rhabditoidea</taxon>
        <taxon>Rhabditidae</taxon>
        <taxon>Peloderinae</taxon>
        <taxon>Caenorhabditis</taxon>
    </lineage>
</organism>
<keyword evidence="2" id="KW-0812">Transmembrane</keyword>
<dbReference type="AlphaFoldDB" id="A0A8S1HS15"/>
<proteinExistence type="predicted"/>
<dbReference type="Proteomes" id="UP000835052">
    <property type="component" value="Unassembled WGS sequence"/>
</dbReference>